<evidence type="ECO:0000313" key="2">
    <source>
        <dbReference type="EMBL" id="MBC8576733.1"/>
    </source>
</evidence>
<protein>
    <submittedName>
        <fullName evidence="2">Helix-turn-helix transcriptional regulator</fullName>
    </submittedName>
</protein>
<accession>A0ABR7NM59</accession>
<dbReference type="SUPFAM" id="SSF47413">
    <property type="entry name" value="lambda repressor-like DNA-binding domains"/>
    <property type="match status" value="1"/>
</dbReference>
<keyword evidence="3" id="KW-1185">Reference proteome</keyword>
<dbReference type="InterPro" id="IPR001387">
    <property type="entry name" value="Cro/C1-type_HTH"/>
</dbReference>
<reference evidence="2 3" key="1">
    <citation type="submission" date="2020-08" db="EMBL/GenBank/DDBJ databases">
        <title>Genome public.</title>
        <authorList>
            <person name="Liu C."/>
            <person name="Sun Q."/>
        </authorList>
    </citation>
    <scope>NUCLEOTIDE SEQUENCE [LARGE SCALE GENOMIC DNA]</scope>
    <source>
        <strain evidence="2 3">BX1</strain>
    </source>
</reference>
<dbReference type="Gene3D" id="1.10.260.40">
    <property type="entry name" value="lambda repressor-like DNA-binding domains"/>
    <property type="match status" value="1"/>
</dbReference>
<comment type="caution">
    <text evidence="2">The sequence shown here is derived from an EMBL/GenBank/DDBJ whole genome shotgun (WGS) entry which is preliminary data.</text>
</comment>
<dbReference type="Pfam" id="PF01381">
    <property type="entry name" value="HTH_3"/>
    <property type="match status" value="1"/>
</dbReference>
<proteinExistence type="predicted"/>
<dbReference type="RefSeq" id="WP_262400232.1">
    <property type="nucleotide sequence ID" value="NZ_JACRTB010000014.1"/>
</dbReference>
<dbReference type="PROSITE" id="PS50943">
    <property type="entry name" value="HTH_CROC1"/>
    <property type="match status" value="1"/>
</dbReference>
<dbReference type="EMBL" id="JACRTB010000014">
    <property type="protein sequence ID" value="MBC8576733.1"/>
    <property type="molecule type" value="Genomic_DNA"/>
</dbReference>
<organism evidence="2 3">
    <name type="scientific">Yanshouia hominis</name>
    <dbReference type="NCBI Taxonomy" id="2763673"/>
    <lineage>
        <taxon>Bacteria</taxon>
        <taxon>Bacillati</taxon>
        <taxon>Bacillota</taxon>
        <taxon>Clostridia</taxon>
        <taxon>Eubacteriales</taxon>
        <taxon>Oscillospiraceae</taxon>
        <taxon>Yanshouia</taxon>
    </lineage>
</organism>
<dbReference type="CDD" id="cd00093">
    <property type="entry name" value="HTH_XRE"/>
    <property type="match status" value="1"/>
</dbReference>
<name>A0ABR7NM59_9FIRM</name>
<dbReference type="SMART" id="SM00530">
    <property type="entry name" value="HTH_XRE"/>
    <property type="match status" value="1"/>
</dbReference>
<dbReference type="Proteomes" id="UP000658131">
    <property type="component" value="Unassembled WGS sequence"/>
</dbReference>
<gene>
    <name evidence="2" type="ORF">H8717_10010</name>
</gene>
<evidence type="ECO:0000259" key="1">
    <source>
        <dbReference type="PROSITE" id="PS50943"/>
    </source>
</evidence>
<feature type="domain" description="HTH cro/C1-type" evidence="1">
    <location>
        <begin position="7"/>
        <end position="62"/>
    </location>
</feature>
<sequence>MGLKENLKRKRLAHQMTLEQVGKAIGVSRQTILRYETGVIANPPAEKIEGLAALYHTTPARLMGWEGRPAVRAAFYGGGRQDEDRAQDLELLAALGEADAAEQSLLALWDRMDEEQRRSLMRYARFLASGEAEP</sequence>
<dbReference type="InterPro" id="IPR010982">
    <property type="entry name" value="Lambda_DNA-bd_dom_sf"/>
</dbReference>
<evidence type="ECO:0000313" key="3">
    <source>
        <dbReference type="Proteomes" id="UP000658131"/>
    </source>
</evidence>